<dbReference type="Gene3D" id="3.40.50.300">
    <property type="entry name" value="P-loop containing nucleotide triphosphate hydrolases"/>
    <property type="match status" value="1"/>
</dbReference>
<accession>A0A0P6X8E6</accession>
<dbReference type="RefSeq" id="WP_062422397.1">
    <property type="nucleotide sequence ID" value="NZ_BBYA01000010.1"/>
</dbReference>
<dbReference type="PIRSF" id="PIRSF006135">
    <property type="entry name" value="CobU"/>
    <property type="match status" value="1"/>
</dbReference>
<evidence type="ECO:0000256" key="6">
    <source>
        <dbReference type="ARBA" id="ARBA00005159"/>
    </source>
</evidence>
<comment type="similarity">
    <text evidence="7">Belongs to the CobU/CobP family.</text>
</comment>
<dbReference type="SUPFAM" id="SSF52540">
    <property type="entry name" value="P-loop containing nucleoside triphosphate hydrolases"/>
    <property type="match status" value="1"/>
</dbReference>
<evidence type="ECO:0000256" key="7">
    <source>
        <dbReference type="ARBA" id="ARBA00007490"/>
    </source>
</evidence>
<keyword evidence="10" id="KW-0169">Cobalamin biosynthesis</keyword>
<dbReference type="PANTHER" id="PTHR34848:SF1">
    <property type="entry name" value="BIFUNCTIONAL ADENOSYLCOBALAMIN BIOSYNTHESIS PROTEIN COBU"/>
    <property type="match status" value="1"/>
</dbReference>
<dbReference type="GO" id="GO:0008820">
    <property type="term" value="F:cobinamide phosphate guanylyltransferase activity"/>
    <property type="evidence" value="ECO:0007669"/>
    <property type="project" value="UniProtKB-EC"/>
</dbReference>
<dbReference type="CDD" id="cd00544">
    <property type="entry name" value="CobU"/>
    <property type="match status" value="1"/>
</dbReference>
<dbReference type="PATRIC" id="fig|229920.5.peg.438"/>
<comment type="function">
    <text evidence="4">Catalyzes ATP-dependent phosphorylation of adenosylcobinamide and addition of GMP to adenosylcobinamide phosphate.</text>
</comment>
<dbReference type="AlphaFoldDB" id="A0A0P6X8E6"/>
<evidence type="ECO:0000256" key="1">
    <source>
        <dbReference type="ARBA" id="ARBA00000312"/>
    </source>
</evidence>
<dbReference type="GO" id="GO:0009236">
    <property type="term" value="P:cobalamin biosynthetic process"/>
    <property type="evidence" value="ECO:0007669"/>
    <property type="project" value="UniProtKB-UniPathway"/>
</dbReference>
<dbReference type="EC" id="2.7.1.156" evidence="8"/>
<dbReference type="EC" id="2.7.7.62" evidence="9"/>
<protein>
    <recommendedName>
        <fullName evidence="16">Adenosylcobinamide kinase</fullName>
        <ecNumber evidence="8">2.7.1.156</ecNumber>
        <ecNumber evidence="9">2.7.7.62</ecNumber>
    </recommendedName>
    <alternativeName>
        <fullName evidence="17">Adenosylcobinamide-phosphate guanylyltransferase</fullName>
    </alternativeName>
</protein>
<evidence type="ECO:0000256" key="8">
    <source>
        <dbReference type="ARBA" id="ARBA00012016"/>
    </source>
</evidence>
<comment type="caution">
    <text evidence="20">The sequence shown here is derived from an EMBL/GenBank/DDBJ whole genome shotgun (WGS) entry which is preliminary data.</text>
</comment>
<evidence type="ECO:0000313" key="20">
    <source>
        <dbReference type="EMBL" id="KPL70501.1"/>
    </source>
</evidence>
<evidence type="ECO:0000256" key="18">
    <source>
        <dbReference type="PIRSR" id="PIRSR006135-1"/>
    </source>
</evidence>
<proteinExistence type="inferred from homology"/>
<dbReference type="InterPro" id="IPR027417">
    <property type="entry name" value="P-loop_NTPase"/>
</dbReference>
<comment type="pathway">
    <text evidence="5">Cofactor biosynthesis; adenosylcobalamin biosynthesis; adenosylcobalamin from cob(II)yrinate a,c-diamide: step 6/7.</text>
</comment>
<dbReference type="UniPathway" id="UPA00148">
    <property type="reaction ID" value="UER00236"/>
</dbReference>
<dbReference type="STRING" id="229920.ADM99_15355"/>
<dbReference type="Pfam" id="PF02283">
    <property type="entry name" value="CobU"/>
    <property type="match status" value="1"/>
</dbReference>
<evidence type="ECO:0000256" key="16">
    <source>
        <dbReference type="ARBA" id="ARBA00029570"/>
    </source>
</evidence>
<evidence type="ECO:0000313" key="21">
    <source>
        <dbReference type="Proteomes" id="UP000050430"/>
    </source>
</evidence>
<keyword evidence="13" id="KW-0418">Kinase</keyword>
<evidence type="ECO:0000256" key="10">
    <source>
        <dbReference type="ARBA" id="ARBA00022573"/>
    </source>
</evidence>
<evidence type="ECO:0000256" key="11">
    <source>
        <dbReference type="ARBA" id="ARBA00022679"/>
    </source>
</evidence>
<evidence type="ECO:0000256" key="14">
    <source>
        <dbReference type="ARBA" id="ARBA00022840"/>
    </source>
</evidence>
<evidence type="ECO:0000256" key="5">
    <source>
        <dbReference type="ARBA" id="ARBA00004692"/>
    </source>
</evidence>
<dbReference type="NCBIfam" id="NF004469">
    <property type="entry name" value="PRK05800.1"/>
    <property type="match status" value="1"/>
</dbReference>
<evidence type="ECO:0000256" key="17">
    <source>
        <dbReference type="ARBA" id="ARBA00030571"/>
    </source>
</evidence>
<keyword evidence="21" id="KW-1185">Reference proteome</keyword>
<dbReference type="GO" id="GO:0043752">
    <property type="term" value="F:adenosylcobinamide kinase activity"/>
    <property type="evidence" value="ECO:0007669"/>
    <property type="project" value="UniProtKB-EC"/>
</dbReference>
<evidence type="ECO:0000256" key="4">
    <source>
        <dbReference type="ARBA" id="ARBA00003889"/>
    </source>
</evidence>
<keyword evidence="15 19" id="KW-0342">GTP-binding</keyword>
<dbReference type="PANTHER" id="PTHR34848">
    <property type="match status" value="1"/>
</dbReference>
<evidence type="ECO:0000256" key="2">
    <source>
        <dbReference type="ARBA" id="ARBA00000711"/>
    </source>
</evidence>
<keyword evidence="12 19" id="KW-0547">Nucleotide-binding</keyword>
<dbReference type="EMBL" id="LGCK01000014">
    <property type="protein sequence ID" value="KPL70501.1"/>
    <property type="molecule type" value="Genomic_DNA"/>
</dbReference>
<feature type="active site" description="GMP-histidine intermediate" evidence="18">
    <location>
        <position position="51"/>
    </location>
</feature>
<feature type="binding site" evidence="19">
    <location>
        <position position="63"/>
    </location>
    <ligand>
        <name>GTP</name>
        <dbReference type="ChEBI" id="CHEBI:37565"/>
    </ligand>
</feature>
<evidence type="ECO:0000256" key="3">
    <source>
        <dbReference type="ARBA" id="ARBA00001522"/>
    </source>
</evidence>
<feature type="binding site" evidence="19">
    <location>
        <begin position="10"/>
        <end position="17"/>
    </location>
    <ligand>
        <name>GTP</name>
        <dbReference type="ChEBI" id="CHEBI:37565"/>
    </ligand>
</feature>
<evidence type="ECO:0000256" key="13">
    <source>
        <dbReference type="ARBA" id="ARBA00022777"/>
    </source>
</evidence>
<comment type="pathway">
    <text evidence="6">Cofactor biosynthesis; adenosylcobalamin biosynthesis; adenosylcobalamin from cob(II)yrinate a,c-diamide: step 5/7.</text>
</comment>
<comment type="catalytic activity">
    <reaction evidence="1">
        <text>adenosylcob(III)inamide + ATP = adenosylcob(III)inamide phosphate + ADP + H(+)</text>
        <dbReference type="Rhea" id="RHEA:15769"/>
        <dbReference type="ChEBI" id="CHEBI:2480"/>
        <dbReference type="ChEBI" id="CHEBI:15378"/>
        <dbReference type="ChEBI" id="CHEBI:30616"/>
        <dbReference type="ChEBI" id="CHEBI:58502"/>
        <dbReference type="ChEBI" id="CHEBI:456216"/>
        <dbReference type="EC" id="2.7.1.156"/>
    </reaction>
</comment>
<feature type="binding site" evidence="19">
    <location>
        <begin position="35"/>
        <end position="37"/>
    </location>
    <ligand>
        <name>GTP</name>
        <dbReference type="ChEBI" id="CHEBI:37565"/>
    </ligand>
</feature>
<organism evidence="20 21">
    <name type="scientific">Leptolinea tardivitalis</name>
    <dbReference type="NCBI Taxonomy" id="229920"/>
    <lineage>
        <taxon>Bacteria</taxon>
        <taxon>Bacillati</taxon>
        <taxon>Chloroflexota</taxon>
        <taxon>Anaerolineae</taxon>
        <taxon>Anaerolineales</taxon>
        <taxon>Anaerolineaceae</taxon>
        <taxon>Leptolinea</taxon>
    </lineage>
</organism>
<evidence type="ECO:0000256" key="9">
    <source>
        <dbReference type="ARBA" id="ARBA00012523"/>
    </source>
</evidence>
<comment type="catalytic activity">
    <reaction evidence="2">
        <text>adenosylcob(III)inamide phosphate + GTP + H(+) = adenosylcob(III)inamide-GDP + diphosphate</text>
        <dbReference type="Rhea" id="RHEA:22712"/>
        <dbReference type="ChEBI" id="CHEBI:15378"/>
        <dbReference type="ChEBI" id="CHEBI:33019"/>
        <dbReference type="ChEBI" id="CHEBI:37565"/>
        <dbReference type="ChEBI" id="CHEBI:58502"/>
        <dbReference type="ChEBI" id="CHEBI:60487"/>
        <dbReference type="EC" id="2.7.7.62"/>
    </reaction>
</comment>
<feature type="binding site" evidence="19">
    <location>
        <position position="85"/>
    </location>
    <ligand>
        <name>GTP</name>
        <dbReference type="ChEBI" id="CHEBI:37565"/>
    </ligand>
</feature>
<evidence type="ECO:0000256" key="15">
    <source>
        <dbReference type="ARBA" id="ARBA00023134"/>
    </source>
</evidence>
<sequence length="180" mass="19848">MAEKVIFILGGARSGKSLYAQQRAQKMGSHVLYIATARVQDDEMERRVAAHRAARPSGWQTLEASDHLYTSLQNLPTYYDAILLDCVTLLLGWSFATLSEDSGEEALTRSAEAVLDDLVKGIHTRPEPWILVSNEVGLGIVPDTLMGRVFRDVQGRANQKLAALADEVYFMAAGIPMKIK</sequence>
<comment type="catalytic activity">
    <reaction evidence="3">
        <text>adenosylcob(III)inamide + GTP = adenosylcob(III)inamide phosphate + GDP + H(+)</text>
        <dbReference type="Rhea" id="RHEA:15765"/>
        <dbReference type="ChEBI" id="CHEBI:2480"/>
        <dbReference type="ChEBI" id="CHEBI:15378"/>
        <dbReference type="ChEBI" id="CHEBI:37565"/>
        <dbReference type="ChEBI" id="CHEBI:58189"/>
        <dbReference type="ChEBI" id="CHEBI:58502"/>
        <dbReference type="EC" id="2.7.1.156"/>
    </reaction>
</comment>
<gene>
    <name evidence="20" type="ORF">ADM99_15355</name>
</gene>
<dbReference type="GO" id="GO:0005524">
    <property type="term" value="F:ATP binding"/>
    <property type="evidence" value="ECO:0007669"/>
    <property type="project" value="UniProtKB-KW"/>
</dbReference>
<name>A0A0P6X8E6_9CHLR</name>
<dbReference type="GO" id="GO:0005525">
    <property type="term" value="F:GTP binding"/>
    <property type="evidence" value="ECO:0007669"/>
    <property type="project" value="UniProtKB-KW"/>
</dbReference>
<evidence type="ECO:0000256" key="12">
    <source>
        <dbReference type="ARBA" id="ARBA00022741"/>
    </source>
</evidence>
<keyword evidence="11" id="KW-0808">Transferase</keyword>
<keyword evidence="14" id="KW-0067">ATP-binding</keyword>
<dbReference type="InterPro" id="IPR003203">
    <property type="entry name" value="CobU/CobP"/>
</dbReference>
<evidence type="ECO:0000256" key="19">
    <source>
        <dbReference type="PIRSR" id="PIRSR006135-2"/>
    </source>
</evidence>
<dbReference type="Proteomes" id="UP000050430">
    <property type="component" value="Unassembled WGS sequence"/>
</dbReference>
<reference evidence="20 21" key="1">
    <citation type="submission" date="2015-07" db="EMBL/GenBank/DDBJ databases">
        <title>Genome sequence of Leptolinea tardivitalis DSM 16556.</title>
        <authorList>
            <person name="Hemp J."/>
            <person name="Ward L.M."/>
            <person name="Pace L.A."/>
            <person name="Fischer W.W."/>
        </authorList>
    </citation>
    <scope>NUCLEOTIDE SEQUENCE [LARGE SCALE GENOMIC DNA]</scope>
    <source>
        <strain evidence="20 21">YMTK-2</strain>
    </source>
</reference>
<dbReference type="OrthoDB" id="9799422at2"/>
<feature type="binding site" evidence="19">
    <location>
        <begin position="52"/>
        <end position="55"/>
    </location>
    <ligand>
        <name>GTP</name>
        <dbReference type="ChEBI" id="CHEBI:37565"/>
    </ligand>
</feature>